<sequence>MSCIPDDIMESIISCVSAKETWTDLVHSFKGPLDTKENRIMDLKLEYQTFRAKSTKSLSKTYTCYKTLLNELANDGVNFSKHGSNVGFVDNIFGRFVYKENLIQRRYFDTKKALITTPSSSTISNAFFSNNAIQDFQDNFDDEVDERSSEEYLRELHVEYRERSLLENSKRFIKRRNSFSVNNFSLVSKGFRSKLTPKLIQSSPNSNSQTNPKFQKDYKAEYKKKKAKLALLEASPSSPQNPKTLQPKNNGLVAEIFDWDKEEVSDDEEVTQVKVLMVLADDELTVGKSHARNGEWVDITKRKGASPSSEDSSNKSVSGTVTISETKQITPLVPTEVKETEQESKLNELTKLSQMLIDEKVNSDQETQESTSKSLRPKPIQKPQLKCELYHYTNHSTDDCYRILYCMICKREDHRTSDHKMYIASFKRSKGYKAQPYQYASTSKKILKAMVKLFPPCTHYGFNDHRPDDYRNYHECEIYGSYDHSTSGHNPLYTPPLTIMSLITSKEVRKFRPQRLGSPPKSRFTKETNPTLLFVQRDIKEPIWKKSQTPEMIMSFIKIVENRNDVKVKQTRTDNGTEFRNHKLESFYDENGISQNSSSPYTPKQNGVAERKNRTLIKAARTMLNGLVLSKHFWTEEVKIGCYTQNISIIVKRHDKTSYEIFKERIPSISYFNVFKCHVFIHNHKDHLGKFNAKADDEYFLGYSSVSKAFRVYNTKRQQIEETYHVTFDESMKAIKFTNTSDDQMITHPTDVPSGNNTEVSRPITEPLVPDITQSHIPNQASTSSHLATQDRLPIDQHIKLVNIIANPREGMLTRSMAAKLTTASTSECLFAYFLSDIEPKKEERIDYDETFAPVARMEAIRIFLAFATYINFKVYQMDVKSTFLNGKLKEGVYVKQPPCFESNEFPDYVCKLDKALYGLKQALRACSLMKTPMVPPNNLGPDLSGKPVNKTSYRGMIGSLMYLTTTRHDIQFSIVLCARYQSNPKESHLIVVKRIFRYSKDTPTLGLYYPKCLGFDLKGYSDLDYAGCNMDRKSTLAKAKYVAAAGCCVSILWIKSQLSDYDIHYKMVPIFCDNTSAITISNNTTNNVVGNFNYPPNMPAYKPIMKFLQNFPLYYAFTNCPSVVYQNFLREFWSNDVAFDHFPSIDEPEKRPLKEFIKFSVLNGQRPLTLDFNTFCSSSGLNYNNGKYFDHPTPEVLSENYSSTEKVNSIQQLLSYSLITGTEVDIWEIIYSDLVTMILNKSRLKYISYPRFISCALQVLLGPDYNQDKKFGFLPLILNNSNFTKDPSKVTEIELTAYMIVMNNQRDLVSPSPLVAKPKKGKSQTVTSTSPKSQGPEASGVLSKKSKSPMSKKPPTKTKVTPPKPTKISEQSHLVSSGTVPNTQDLKRDIQLACKGLPFTLDEGTRKSQPLLERSCGEKDSGETNYPLIWNHKTPLMLISQGLVLNTRRTRTSPLFEYQSSPPQEDKHTLSTAPQTEASDTYSSSDKILKKYDDTFPLTKRQLVKYLRKVSHVLFERIIEDQWEKHEEAVVHYVNLKASIDDYYNENIAHRDQTDQLVEASMSYLKKSSSTINNLYKGLEVITQLLKDITNFVKDDPSTNKKIKEASETLMYNAFRGQSSSAPSSCDTSTFADTLVNVNGENATHTATKEPLSHTEEETDANMQDKPKEPKEGKGIATDNQAEDQRNLVKASSIVYLDPDEPVRVEFMINRKIVYVTKQEFQGYWDKEEEIKKAKEEARLNDIRKIKVIKVVHEEAKKLGIHLKEAITTKAGDLFKKVHKAEHEVLKRQHTKKVRKSLEVRKHKYDSYVWTVSSRPKPEHIIDIKIYPKTKPLVITVYKGIDGRNFDVHKPFLFRAFGIYKLDKLREIIPKNKNTLVKHLMNSLSQRYERLRQIPRELGNQSALPAPEQAPSQTLGRKRKHMELDPETRIPGLECNRTLPENVPFVNNMVIKEPEYGIFFTDDSA</sequence>
<feature type="compositionally biased region" description="Basic and acidic residues" evidence="3">
    <location>
        <begin position="1664"/>
        <end position="1675"/>
    </location>
</feature>
<feature type="compositionally biased region" description="Polar residues" evidence="3">
    <location>
        <begin position="1471"/>
        <end position="1485"/>
    </location>
</feature>
<feature type="compositionally biased region" description="Polar residues" evidence="3">
    <location>
        <begin position="1369"/>
        <end position="1383"/>
    </location>
</feature>
<feature type="region of interest" description="Disordered" evidence="3">
    <location>
        <begin position="1312"/>
        <end position="1383"/>
    </location>
</feature>
<keyword evidence="2" id="KW-0378">Hydrolase</keyword>
<dbReference type="EMBL" id="BKCJ010006255">
    <property type="protein sequence ID" value="GEU71160.1"/>
    <property type="molecule type" value="Genomic_DNA"/>
</dbReference>
<dbReference type="GO" id="GO:0015074">
    <property type="term" value="P:DNA integration"/>
    <property type="evidence" value="ECO:0007669"/>
    <property type="project" value="InterPro"/>
</dbReference>
<keyword evidence="1" id="KW-0479">Metal-binding</keyword>
<feature type="region of interest" description="Disordered" evidence="3">
    <location>
        <begin position="358"/>
        <end position="378"/>
    </location>
</feature>
<evidence type="ECO:0000259" key="4">
    <source>
        <dbReference type="PROSITE" id="PS50994"/>
    </source>
</evidence>
<dbReference type="Pfam" id="PF25597">
    <property type="entry name" value="SH3_retrovirus"/>
    <property type="match status" value="1"/>
</dbReference>
<feature type="region of interest" description="Disordered" evidence="3">
    <location>
        <begin position="300"/>
        <end position="321"/>
    </location>
</feature>
<dbReference type="InterPro" id="IPR012337">
    <property type="entry name" value="RNaseH-like_sf"/>
</dbReference>
<evidence type="ECO:0000313" key="5">
    <source>
        <dbReference type="EMBL" id="GEU71160.1"/>
    </source>
</evidence>
<name>A0A699GL19_TANCI</name>
<evidence type="ECO:0000256" key="1">
    <source>
        <dbReference type="ARBA" id="ARBA00022723"/>
    </source>
</evidence>
<dbReference type="Pfam" id="PF07727">
    <property type="entry name" value="RVT_2"/>
    <property type="match status" value="1"/>
</dbReference>
<feature type="region of interest" description="Disordered" evidence="3">
    <location>
        <begin position="1646"/>
        <end position="1685"/>
    </location>
</feature>
<feature type="compositionally biased region" description="Polar residues" evidence="3">
    <location>
        <begin position="364"/>
        <end position="374"/>
    </location>
</feature>
<dbReference type="Gene3D" id="3.30.420.10">
    <property type="entry name" value="Ribonuclease H-like superfamily/Ribonuclease H"/>
    <property type="match status" value="1"/>
</dbReference>
<protein>
    <submittedName>
        <fullName evidence="6">Retrovirus-related Pol polyprotein from transposon TNT 1-94</fullName>
    </submittedName>
</protein>
<evidence type="ECO:0000313" key="6">
    <source>
        <dbReference type="EMBL" id="GEU71315.1"/>
    </source>
</evidence>
<feature type="region of interest" description="Disordered" evidence="3">
    <location>
        <begin position="1899"/>
        <end position="1923"/>
    </location>
</feature>
<dbReference type="InterPro" id="IPR013103">
    <property type="entry name" value="RVT_2"/>
</dbReference>
<evidence type="ECO:0000256" key="2">
    <source>
        <dbReference type="ARBA" id="ARBA00022801"/>
    </source>
</evidence>
<dbReference type="GO" id="GO:0003676">
    <property type="term" value="F:nucleic acid binding"/>
    <property type="evidence" value="ECO:0007669"/>
    <property type="project" value="InterPro"/>
</dbReference>
<gene>
    <name evidence="5" type="ORF">Tci_043138</name>
    <name evidence="6" type="ORF">Tci_043293</name>
</gene>
<dbReference type="PANTHER" id="PTHR42648:SF32">
    <property type="entry name" value="RIBONUCLEASE H-LIKE DOMAIN, GAG-PRE-INTEGRASE DOMAIN PROTEIN-RELATED"/>
    <property type="match status" value="1"/>
</dbReference>
<dbReference type="EMBL" id="BKCJ010006285">
    <property type="protein sequence ID" value="GEU71315.1"/>
    <property type="molecule type" value="Genomic_DNA"/>
</dbReference>
<dbReference type="InterPro" id="IPR039537">
    <property type="entry name" value="Retrotran_Ty1/copia-like"/>
</dbReference>
<feature type="compositionally biased region" description="Polar residues" evidence="3">
    <location>
        <begin position="306"/>
        <end position="321"/>
    </location>
</feature>
<accession>A0A699GL19</accession>
<feature type="region of interest" description="Disordered" evidence="3">
    <location>
        <begin position="1457"/>
        <end position="1485"/>
    </location>
</feature>
<dbReference type="GO" id="GO:0016787">
    <property type="term" value="F:hydrolase activity"/>
    <property type="evidence" value="ECO:0007669"/>
    <property type="project" value="UniProtKB-KW"/>
</dbReference>
<dbReference type="PANTHER" id="PTHR42648">
    <property type="entry name" value="TRANSPOSASE, PUTATIVE-RELATED"/>
    <property type="match status" value="1"/>
</dbReference>
<feature type="compositionally biased region" description="Low complexity" evidence="3">
    <location>
        <begin position="1349"/>
        <end position="1362"/>
    </location>
</feature>
<comment type="caution">
    <text evidence="6">The sequence shown here is derived from an EMBL/GenBank/DDBJ whole genome shotgun (WGS) entry which is preliminary data.</text>
</comment>
<feature type="compositionally biased region" description="Basic and acidic residues" evidence="3">
    <location>
        <begin position="1648"/>
        <end position="1657"/>
    </location>
</feature>
<feature type="compositionally biased region" description="Polar residues" evidence="3">
    <location>
        <begin position="1324"/>
        <end position="1334"/>
    </location>
</feature>
<dbReference type="InterPro" id="IPR036397">
    <property type="entry name" value="RNaseH_sf"/>
</dbReference>
<feature type="region of interest" description="Disordered" evidence="3">
    <location>
        <begin position="590"/>
        <end position="609"/>
    </location>
</feature>
<dbReference type="InterPro" id="IPR057670">
    <property type="entry name" value="SH3_retrovirus"/>
</dbReference>
<dbReference type="GO" id="GO:0046872">
    <property type="term" value="F:metal ion binding"/>
    <property type="evidence" value="ECO:0007669"/>
    <property type="project" value="UniProtKB-KW"/>
</dbReference>
<dbReference type="PROSITE" id="PS50994">
    <property type="entry name" value="INTEGRASE"/>
    <property type="match status" value="1"/>
</dbReference>
<feature type="compositionally biased region" description="Polar residues" evidence="3">
    <location>
        <begin position="592"/>
        <end position="605"/>
    </location>
</feature>
<organism evidence="6">
    <name type="scientific">Tanacetum cinerariifolium</name>
    <name type="common">Dalmatian daisy</name>
    <name type="synonym">Chrysanthemum cinerariifolium</name>
    <dbReference type="NCBI Taxonomy" id="118510"/>
    <lineage>
        <taxon>Eukaryota</taxon>
        <taxon>Viridiplantae</taxon>
        <taxon>Streptophyta</taxon>
        <taxon>Embryophyta</taxon>
        <taxon>Tracheophyta</taxon>
        <taxon>Spermatophyta</taxon>
        <taxon>Magnoliopsida</taxon>
        <taxon>eudicotyledons</taxon>
        <taxon>Gunneridae</taxon>
        <taxon>Pentapetalae</taxon>
        <taxon>asterids</taxon>
        <taxon>campanulids</taxon>
        <taxon>Asterales</taxon>
        <taxon>Asteraceae</taxon>
        <taxon>Asteroideae</taxon>
        <taxon>Anthemideae</taxon>
        <taxon>Anthemidinae</taxon>
        <taxon>Tanacetum</taxon>
    </lineage>
</organism>
<feature type="domain" description="Integrase catalytic" evidence="4">
    <location>
        <begin position="569"/>
        <end position="666"/>
    </location>
</feature>
<dbReference type="InterPro" id="IPR001584">
    <property type="entry name" value="Integrase_cat-core"/>
</dbReference>
<reference evidence="6" key="1">
    <citation type="journal article" date="2019" name="Sci. Rep.">
        <title>Draft genome of Tanacetum cinerariifolium, the natural source of mosquito coil.</title>
        <authorList>
            <person name="Yamashiro T."/>
            <person name="Shiraishi A."/>
            <person name="Satake H."/>
            <person name="Nakayama K."/>
        </authorList>
    </citation>
    <scope>NUCLEOTIDE SEQUENCE</scope>
</reference>
<dbReference type="SUPFAM" id="SSF53098">
    <property type="entry name" value="Ribonuclease H-like"/>
    <property type="match status" value="1"/>
</dbReference>
<proteinExistence type="predicted"/>
<evidence type="ECO:0000256" key="3">
    <source>
        <dbReference type="SAM" id="MobiDB-lite"/>
    </source>
</evidence>